<organism evidence="1 2">
    <name type="scientific">Hyalangium rubrum</name>
    <dbReference type="NCBI Taxonomy" id="3103134"/>
    <lineage>
        <taxon>Bacteria</taxon>
        <taxon>Pseudomonadati</taxon>
        <taxon>Myxococcota</taxon>
        <taxon>Myxococcia</taxon>
        <taxon>Myxococcales</taxon>
        <taxon>Cystobacterineae</taxon>
        <taxon>Archangiaceae</taxon>
        <taxon>Hyalangium</taxon>
    </lineage>
</organism>
<evidence type="ECO:0000313" key="1">
    <source>
        <dbReference type="EMBL" id="MDY7228035.1"/>
    </source>
</evidence>
<gene>
    <name evidence="1" type="ORF">SYV04_16575</name>
</gene>
<protein>
    <submittedName>
        <fullName evidence="1">Uncharacterized protein</fullName>
    </submittedName>
</protein>
<evidence type="ECO:0000313" key="2">
    <source>
        <dbReference type="Proteomes" id="UP001291309"/>
    </source>
</evidence>
<keyword evidence="2" id="KW-1185">Reference proteome</keyword>
<dbReference type="EMBL" id="JAXIVS010000005">
    <property type="protein sequence ID" value="MDY7228035.1"/>
    <property type="molecule type" value="Genomic_DNA"/>
</dbReference>
<reference evidence="1 2" key="1">
    <citation type="submission" date="2023-12" db="EMBL/GenBank/DDBJ databases">
        <title>the genome sequence of Hyalangium sp. s54d21.</title>
        <authorList>
            <person name="Zhang X."/>
        </authorList>
    </citation>
    <scope>NUCLEOTIDE SEQUENCE [LARGE SCALE GENOMIC DNA]</scope>
    <source>
        <strain evidence="2">s54d21</strain>
    </source>
</reference>
<sequence length="70" mass="7777">MRANPSKHVVFFEVSPSANYKVKDEQTRKVLRTGTAGKTGKRGTIPGLHGQEYKLYVDNPFGGYGYISNN</sequence>
<proteinExistence type="predicted"/>
<dbReference type="Proteomes" id="UP001291309">
    <property type="component" value="Unassembled WGS sequence"/>
</dbReference>
<comment type="caution">
    <text evidence="1">The sequence shown here is derived from an EMBL/GenBank/DDBJ whole genome shotgun (WGS) entry which is preliminary data.</text>
</comment>
<dbReference type="RefSeq" id="WP_321546763.1">
    <property type="nucleotide sequence ID" value="NZ_JAXIVS010000005.1"/>
</dbReference>
<accession>A0ABU5H3K7</accession>
<name>A0ABU5H3K7_9BACT</name>